<evidence type="ECO:0000256" key="3">
    <source>
        <dbReference type="SAM" id="SignalP"/>
    </source>
</evidence>
<proteinExistence type="predicted"/>
<feature type="transmembrane region" description="Helical" evidence="2">
    <location>
        <begin position="282"/>
        <end position="307"/>
    </location>
</feature>
<comment type="caution">
    <text evidence="6">The sequence shown here is derived from an EMBL/GenBank/DDBJ whole genome shotgun (WGS) entry which is preliminary data.</text>
</comment>
<feature type="transmembrane region" description="Helical" evidence="2">
    <location>
        <begin position="219"/>
        <end position="240"/>
    </location>
</feature>
<keyword evidence="2" id="KW-0812">Transmembrane</keyword>
<feature type="chain" id="PRO_5003537938" description="F5/8 type C domain-containing protein" evidence="3">
    <location>
        <begin position="32"/>
        <end position="1405"/>
    </location>
</feature>
<evidence type="ECO:0000259" key="5">
    <source>
        <dbReference type="Pfam" id="PF24607"/>
    </source>
</evidence>
<dbReference type="OrthoDB" id="5242711at2"/>
<feature type="region of interest" description="Disordered" evidence="1">
    <location>
        <begin position="671"/>
        <end position="696"/>
    </location>
</feature>
<gene>
    <name evidence="6" type="ORF">GOEFS_018_00570</name>
</gene>
<keyword evidence="3" id="KW-0732">Signal</keyword>
<keyword evidence="7" id="KW-1185">Reference proteome</keyword>
<keyword evidence="2" id="KW-0472">Membrane</keyword>
<dbReference type="SUPFAM" id="SSF49785">
    <property type="entry name" value="Galactose-binding domain-like"/>
    <property type="match status" value="1"/>
</dbReference>
<dbReference type="InterPro" id="IPR021798">
    <property type="entry name" value="AftD_N"/>
</dbReference>
<feature type="region of interest" description="Disordered" evidence="1">
    <location>
        <begin position="729"/>
        <end position="748"/>
    </location>
</feature>
<dbReference type="Gene3D" id="2.60.120.260">
    <property type="entry name" value="Galactose-binding domain-like"/>
    <property type="match status" value="2"/>
</dbReference>
<feature type="transmembrane region" description="Helical" evidence="2">
    <location>
        <begin position="93"/>
        <end position="110"/>
    </location>
</feature>
<dbReference type="GO" id="GO:0016740">
    <property type="term" value="F:transferase activity"/>
    <property type="evidence" value="ECO:0007669"/>
    <property type="project" value="InterPro"/>
</dbReference>
<evidence type="ECO:0000259" key="4">
    <source>
        <dbReference type="Pfam" id="PF11847"/>
    </source>
</evidence>
<dbReference type="Pfam" id="PF24607">
    <property type="entry name" value="CBM_AftD"/>
    <property type="match status" value="1"/>
</dbReference>
<evidence type="ECO:0000313" key="6">
    <source>
        <dbReference type="EMBL" id="GAB17025.1"/>
    </source>
</evidence>
<dbReference type="InterPro" id="IPR056997">
    <property type="entry name" value="CBM_AftD"/>
</dbReference>
<feature type="domain" description="Arabinofuranosyltransferase D third carbohydrate binding module" evidence="5">
    <location>
        <begin position="954"/>
        <end position="1093"/>
    </location>
</feature>
<feature type="transmembrane region" description="Helical" evidence="2">
    <location>
        <begin position="405"/>
        <end position="424"/>
    </location>
</feature>
<evidence type="ECO:0000256" key="1">
    <source>
        <dbReference type="SAM" id="MobiDB-lite"/>
    </source>
</evidence>
<evidence type="ECO:0000256" key="2">
    <source>
        <dbReference type="SAM" id="Phobius"/>
    </source>
</evidence>
<feature type="transmembrane region" description="Helical" evidence="2">
    <location>
        <begin position="1373"/>
        <end position="1392"/>
    </location>
</feature>
<dbReference type="eggNOG" id="COG4981">
    <property type="taxonomic scope" value="Bacteria"/>
</dbReference>
<dbReference type="Pfam" id="PF11847">
    <property type="entry name" value="GT-C_AftD"/>
    <property type="match status" value="1"/>
</dbReference>
<organism evidence="6 7">
    <name type="scientific">Gordonia effusa NBRC 100432</name>
    <dbReference type="NCBI Taxonomy" id="1077974"/>
    <lineage>
        <taxon>Bacteria</taxon>
        <taxon>Bacillati</taxon>
        <taxon>Actinomycetota</taxon>
        <taxon>Actinomycetes</taxon>
        <taxon>Mycobacteriales</taxon>
        <taxon>Gordoniaceae</taxon>
        <taxon>Gordonia</taxon>
    </lineage>
</organism>
<feature type="signal peptide" evidence="3">
    <location>
        <begin position="1"/>
        <end position="31"/>
    </location>
</feature>
<feature type="compositionally biased region" description="Polar residues" evidence="1">
    <location>
        <begin position="729"/>
        <end position="745"/>
    </location>
</feature>
<accession>H0QW24</accession>
<sequence length="1405" mass="148568">MAQPALSRRGVAWVALAALLLSFAQAPGRLAADTKLDLTANPLGFLQRAVHLWTPTAPMGQVQNQAYGYFFPHGAFYALGELCHLPPWVTQRLWWAVLLFIGFVGIVRLAELIGVGSPTSRLIAATAFVLSPRVLTTLGSISSETLPMMLAPWVLIPVIRALDSDRSDADPPLWRLAFQSAAAIALMGAVNAVATVAACGVSILWYLMHRPTARWARFGAWWISGAVAACAWWVVPLLILSRVSPPFLDYIESSRVTTEWTSLSEVLRGTSSWTPFVSPERVAGSILVTQPAAVVATGIVVAAGLAGLSMRQMPFRRRFVVIATVGIVLICIGYVGGLGSPIAEPIRVFLDGAGAPLRNVHKLEPLIRIPAVLGLAHLLARAPLPGAVPLRKSLSALAHPQKSKTAAASIVILVALLGAGSVAWTGGLAGNDTYRDLPGYWRDTARFLDQQAAGANFTHPSRALVVPGSPFAQQLWGFTRDEPIQPLATTPWAVRDSIPLVPPEAIRAMDSVQRAIADGRPSPGLAATLAQQGIGYVVLRADLTPTESRSARPLLAQHALAGSPGLRKVAQFGPDVGPTTVDGVVVDDGLRPKMPAIQIFAVTGGVAFDGTGPVLTDLDSLPRISGGPESLAALQDYRARRGFPALGPVIFDADARRAGLSRAPLTVTDTPVNRETDFGRVDDHNSSTRSVTDPRRTKNAVADYPVAGQSLVTGRWLLNNEPDRVWVTTSGSASDATQPGQTSPADSPAAAFDHNIDTSWISAGLDAAVGQWLQLNFDAPRSNLALTLTTHKAIGPDVTGIVVATDTGTAVAQGIEPGEPVTVTLPGGPTSSIKIRALRVQGGVAGNQFALSEIGVRDLASGTPLDIRFRADLPSLPTDTRVARWYLSQELDGRAACVPDATAIRCSPAVGRSAETSGVFSRMLSVPATTDVGAAVALRPKAGTDLNAALTVSGTTTASGPAAVTDPRGNAMALVDGDATTVWTAPESQDPKKQPTVVLNLPAPQRVDRLRLVSPRGYPARPVEVLVDAGDGKHIRRVDQDGYVDVESARTQRISITVRKSSALIDVNGLGFARPAPPGIGEIEVFPAAPRPAPLDRQIEIGCDRGIGITVAGQVMRLKVSTTARALRDGVPVIAQPCDAMPIHLPAGRQEVSVNPSGLFNVVGVDLSALDSGAAAESTSATIRTPQTPKWDEAHRQLAVTATRGAQVIVVPESANSGWRANLGGSPLTSITVNGWQQGWIVPAGKSGVVDLTFRFDNLYRWTLGVGLALVALLLAAAWWPRRRPPASVVPQPSEQSSTVALTVVGTLGVAVSSWLLCGWWGLGIAAVGALGYRWILHRRREQAIPVVAFVCMIAATWYLAAGPWHSPSGYHGFDWLPQLFALVALNCVWWSTVCHRSEPHGVDP</sequence>
<feature type="compositionally biased region" description="Basic and acidic residues" evidence="1">
    <location>
        <begin position="672"/>
        <end position="696"/>
    </location>
</feature>
<feature type="transmembrane region" description="Helical" evidence="2">
    <location>
        <begin position="181"/>
        <end position="207"/>
    </location>
</feature>
<feature type="transmembrane region" description="Helical" evidence="2">
    <location>
        <begin position="1343"/>
        <end position="1361"/>
    </location>
</feature>
<evidence type="ECO:0000313" key="7">
    <source>
        <dbReference type="Proteomes" id="UP000035034"/>
    </source>
</evidence>
<feature type="domain" description="Alpha-(1-&gt;3)-arabinofuranosyltransferase N-terminal GT-C" evidence="4">
    <location>
        <begin position="18"/>
        <end position="701"/>
    </location>
</feature>
<keyword evidence="2" id="KW-1133">Transmembrane helix</keyword>
<dbReference type="InterPro" id="IPR008979">
    <property type="entry name" value="Galactose-bd-like_sf"/>
</dbReference>
<feature type="transmembrane region" description="Helical" evidence="2">
    <location>
        <begin position="319"/>
        <end position="337"/>
    </location>
</feature>
<feature type="transmembrane region" description="Helical" evidence="2">
    <location>
        <begin position="1300"/>
        <end position="1323"/>
    </location>
</feature>
<dbReference type="RefSeq" id="WP_007316363.1">
    <property type="nucleotide sequence ID" value="NZ_BAEH01000018.1"/>
</dbReference>
<feature type="transmembrane region" description="Helical" evidence="2">
    <location>
        <begin position="1259"/>
        <end position="1280"/>
    </location>
</feature>
<dbReference type="EMBL" id="BAEH01000018">
    <property type="protein sequence ID" value="GAB17025.1"/>
    <property type="molecule type" value="Genomic_DNA"/>
</dbReference>
<reference evidence="6 7" key="1">
    <citation type="submission" date="2011-12" db="EMBL/GenBank/DDBJ databases">
        <title>Whole genome shotgun sequence of Gordonia effusa NBRC 100432.</title>
        <authorList>
            <person name="Yoshida I."/>
            <person name="Takarada H."/>
            <person name="Hosoyama A."/>
            <person name="Tsuchikane K."/>
            <person name="Katsumata H."/>
            <person name="Yamazaki S."/>
            <person name="Fujita N."/>
        </authorList>
    </citation>
    <scope>NUCLEOTIDE SEQUENCE [LARGE SCALE GENOMIC DNA]</scope>
    <source>
        <strain evidence="6 7">NBRC 100432</strain>
    </source>
</reference>
<dbReference type="Proteomes" id="UP000035034">
    <property type="component" value="Unassembled WGS sequence"/>
</dbReference>
<evidence type="ECO:0008006" key="8">
    <source>
        <dbReference type="Google" id="ProtNLM"/>
    </source>
</evidence>
<name>H0QW24_9ACTN</name>
<protein>
    <recommendedName>
        <fullName evidence="8">F5/8 type C domain-containing protein</fullName>
    </recommendedName>
</protein>
<dbReference type="STRING" id="1077974.GOEFS_018_00570"/>